<dbReference type="RefSeq" id="WP_377091182.1">
    <property type="nucleotide sequence ID" value="NZ_JBHSJL010000014.1"/>
</dbReference>
<gene>
    <name evidence="1" type="ORF">ACFSW8_00915</name>
</gene>
<proteinExistence type="predicted"/>
<comment type="caution">
    <text evidence="1">The sequence shown here is derived from an EMBL/GenBank/DDBJ whole genome shotgun (WGS) entry which is preliminary data.</text>
</comment>
<dbReference type="EMBL" id="JBHUJB010000005">
    <property type="protein sequence ID" value="MFD2157453.1"/>
    <property type="molecule type" value="Genomic_DNA"/>
</dbReference>
<name>A0ABW4Z659_9BACT</name>
<dbReference type="Proteomes" id="UP001597389">
    <property type="component" value="Unassembled WGS sequence"/>
</dbReference>
<dbReference type="Pfam" id="PF13366">
    <property type="entry name" value="PDDEXK_3"/>
    <property type="match status" value="1"/>
</dbReference>
<evidence type="ECO:0000313" key="1">
    <source>
        <dbReference type="EMBL" id="MFD2157453.1"/>
    </source>
</evidence>
<sequence length="125" mass="14147">MEAFPHKELSYEIIGASMEVHRTLKPGLDEKLYERALIIELNKRGLHAAQQKQFPVNYKGTAIGTLIPDLIVDDKIIVDAKVVSEFCSAHISQMLGYLNITDLEVALLINFKNASLEHQRVFKKL</sequence>
<dbReference type="InterPro" id="IPR026350">
    <property type="entry name" value="GxxExxY"/>
</dbReference>
<protein>
    <submittedName>
        <fullName evidence="1">GxxExxY protein</fullName>
    </submittedName>
</protein>
<dbReference type="NCBIfam" id="TIGR04256">
    <property type="entry name" value="GxxExxY"/>
    <property type="match status" value="1"/>
</dbReference>
<accession>A0ABW4Z659</accession>
<keyword evidence="2" id="KW-1185">Reference proteome</keyword>
<reference evidence="2" key="1">
    <citation type="journal article" date="2019" name="Int. J. Syst. Evol. Microbiol.">
        <title>The Global Catalogue of Microorganisms (GCM) 10K type strain sequencing project: providing services to taxonomists for standard genome sequencing and annotation.</title>
        <authorList>
            <consortium name="The Broad Institute Genomics Platform"/>
            <consortium name="The Broad Institute Genome Sequencing Center for Infectious Disease"/>
            <person name="Wu L."/>
            <person name="Ma J."/>
        </authorList>
    </citation>
    <scope>NUCLEOTIDE SEQUENCE [LARGE SCALE GENOMIC DNA]</scope>
    <source>
        <strain evidence="2">CCUG 57942</strain>
    </source>
</reference>
<organism evidence="1 2">
    <name type="scientific">Rubritalea tangerina</name>
    <dbReference type="NCBI Taxonomy" id="430798"/>
    <lineage>
        <taxon>Bacteria</taxon>
        <taxon>Pseudomonadati</taxon>
        <taxon>Verrucomicrobiota</taxon>
        <taxon>Verrucomicrobiia</taxon>
        <taxon>Verrucomicrobiales</taxon>
        <taxon>Rubritaleaceae</taxon>
        <taxon>Rubritalea</taxon>
    </lineage>
</organism>
<evidence type="ECO:0000313" key="2">
    <source>
        <dbReference type="Proteomes" id="UP001597389"/>
    </source>
</evidence>